<evidence type="ECO:0000313" key="3">
    <source>
        <dbReference type="Proteomes" id="UP000321832"/>
    </source>
</evidence>
<reference evidence="2 3" key="1">
    <citation type="submission" date="2019-08" db="EMBL/GenBank/DDBJ databases">
        <authorList>
            <person name="Khan S.A."/>
            <person name="Jeon C.O."/>
            <person name="Jeong S.E."/>
        </authorList>
    </citation>
    <scope>NUCLEOTIDE SEQUENCE [LARGE SCALE GENOMIC DNA]</scope>
    <source>
        <strain evidence="3">IMCC1728</strain>
    </source>
</reference>
<proteinExistence type="predicted"/>
<protein>
    <submittedName>
        <fullName evidence="2">Uncharacterized protein</fullName>
    </submittedName>
</protein>
<organism evidence="2 3">
    <name type="scientific">Piscinibacter aquaticus</name>
    <dbReference type="NCBI Taxonomy" id="392597"/>
    <lineage>
        <taxon>Bacteria</taxon>
        <taxon>Pseudomonadati</taxon>
        <taxon>Pseudomonadota</taxon>
        <taxon>Betaproteobacteria</taxon>
        <taxon>Burkholderiales</taxon>
        <taxon>Sphaerotilaceae</taxon>
        <taxon>Piscinibacter</taxon>
    </lineage>
</organism>
<gene>
    <name evidence="2" type="ORF">FSC37_15360</name>
</gene>
<name>A0A5C6U3U5_9BURK</name>
<comment type="caution">
    <text evidence="2">The sequence shown here is derived from an EMBL/GenBank/DDBJ whole genome shotgun (WGS) entry which is preliminary data.</text>
</comment>
<evidence type="ECO:0000313" key="2">
    <source>
        <dbReference type="EMBL" id="TXC66691.1"/>
    </source>
</evidence>
<dbReference type="EMBL" id="VOPW01000001">
    <property type="protein sequence ID" value="TXC66691.1"/>
    <property type="molecule type" value="Genomic_DNA"/>
</dbReference>
<feature type="region of interest" description="Disordered" evidence="1">
    <location>
        <begin position="30"/>
        <end position="105"/>
    </location>
</feature>
<accession>A0A5C6U3U5</accession>
<dbReference type="AlphaFoldDB" id="A0A5C6U3U5"/>
<evidence type="ECO:0000256" key="1">
    <source>
        <dbReference type="SAM" id="MobiDB-lite"/>
    </source>
</evidence>
<sequence>MHADQHQRQRAGRTVVREALGHAAQLLGGLRGGLRGAVRRPERDRHRGLPLAASTSAMKRWPVQAPSAASGCTISTMARAPGGRTSGAGRRLRGVGITSMRAGRR</sequence>
<dbReference type="Proteomes" id="UP000321832">
    <property type="component" value="Unassembled WGS sequence"/>
</dbReference>
<keyword evidence="3" id="KW-1185">Reference proteome</keyword>